<name>A0A0G1N3W7_9BACT</name>
<dbReference type="InterPro" id="IPR002941">
    <property type="entry name" value="DNA_methylase_N4/N6"/>
</dbReference>
<reference evidence="5 6" key="1">
    <citation type="journal article" date="2015" name="Nature">
        <title>rRNA introns, odd ribosomes, and small enigmatic genomes across a large radiation of phyla.</title>
        <authorList>
            <person name="Brown C.T."/>
            <person name="Hug L.A."/>
            <person name="Thomas B.C."/>
            <person name="Sharon I."/>
            <person name="Castelle C.J."/>
            <person name="Singh A."/>
            <person name="Wilkins M.J."/>
            <person name="Williams K.H."/>
            <person name="Banfield J.F."/>
        </authorList>
    </citation>
    <scope>NUCLEOTIDE SEQUENCE [LARGE SCALE GENOMIC DNA]</scope>
</reference>
<comment type="similarity">
    <text evidence="1">Belongs to the N(4)/N(6)-methyltransferase family.</text>
</comment>
<evidence type="ECO:0000256" key="1">
    <source>
        <dbReference type="ARBA" id="ARBA00006594"/>
    </source>
</evidence>
<organism evidence="5 6">
    <name type="scientific">Candidatus Jorgensenbacteria bacterium GW2011_GWA2_45_9</name>
    <dbReference type="NCBI Taxonomy" id="1618663"/>
    <lineage>
        <taxon>Bacteria</taxon>
        <taxon>Candidatus Joergenseniibacteriota</taxon>
    </lineage>
</organism>
<evidence type="ECO:0000313" key="6">
    <source>
        <dbReference type="Proteomes" id="UP000034727"/>
    </source>
</evidence>
<protein>
    <submittedName>
        <fullName evidence="5">Type III restriction-modification system methyltransferase</fullName>
    </submittedName>
</protein>
<dbReference type="GO" id="GO:0032259">
    <property type="term" value="P:methylation"/>
    <property type="evidence" value="ECO:0007669"/>
    <property type="project" value="UniProtKB-KW"/>
</dbReference>
<dbReference type="InterPro" id="IPR002052">
    <property type="entry name" value="DNA_methylase_N6_adenine_CS"/>
</dbReference>
<dbReference type="PATRIC" id="fig|1618663.3.peg.355"/>
<feature type="non-terminal residue" evidence="5">
    <location>
        <position position="517"/>
    </location>
</feature>
<dbReference type="AlphaFoldDB" id="A0A0G1N3W7"/>
<gene>
    <name evidence="5" type="ORF">UX22_C0011G0012</name>
</gene>
<sequence>MPQLNFRGKPFVQNLHFTVPYHELIPQKDKSLTAKVSLHDNLIVHGDNLLALKALLPTYGGKVKCIYIDPPYNTGNEGWAYNDNVNSPIMKEWLGKTVDREDLTRHDKWLCMMTPRLKLLRELLRDDGVIFISIDDNEVHHLRMLMDEIFGEENFVATVIWHKMDSPKNTAVHFSEDHDYIIIYAKDGAVWRPNALARTDAMVARYKNPDNDSRGPWLLSDLAARNFYAQGRYPITTSSGRVIEGPPAGSYWRVSKEKFDDLAYDIKARLLMDDFKEPAGSPKEFVMVVQNLETGEYYERNGNLVLGSGTTAQAVLQLNKEDGGNRKFVLIEMEGYADKLTAERVRRVIKGVPASKNEALKNGLGGTLSFFELGKPIEVDSILSGKNLPSYKELARYVFFTGTGEEFDESKINEKAGSIGESKEYQVYLLYKPDVEYLRKTALTLDFAEQMAPRSGKKRLVFAPTKYLSQDQLDEHRILFAQLPFARRAFANIAFSNSSCQRSFSRQSICGYWRRNG</sequence>
<dbReference type="InterPro" id="IPR001091">
    <property type="entry name" value="RM_Methyltransferase"/>
</dbReference>
<evidence type="ECO:0000313" key="5">
    <source>
        <dbReference type="EMBL" id="KKU15204.1"/>
    </source>
</evidence>
<comment type="caution">
    <text evidence="5">The sequence shown here is derived from an EMBL/GenBank/DDBJ whole genome shotgun (WGS) entry which is preliminary data.</text>
</comment>
<accession>A0A0G1N3W7</accession>
<evidence type="ECO:0000256" key="2">
    <source>
        <dbReference type="ARBA" id="ARBA00022603"/>
    </source>
</evidence>
<dbReference type="GO" id="GO:0003677">
    <property type="term" value="F:DNA binding"/>
    <property type="evidence" value="ECO:0007669"/>
    <property type="project" value="InterPro"/>
</dbReference>
<dbReference type="InterPro" id="IPR029063">
    <property type="entry name" value="SAM-dependent_MTases_sf"/>
</dbReference>
<feature type="domain" description="DNA methylase N-4/N-6" evidence="4">
    <location>
        <begin position="63"/>
        <end position="213"/>
    </location>
</feature>
<keyword evidence="2 5" id="KW-0489">Methyltransferase</keyword>
<keyword evidence="3 5" id="KW-0808">Transferase</keyword>
<dbReference type="Proteomes" id="UP000034727">
    <property type="component" value="Unassembled WGS sequence"/>
</dbReference>
<dbReference type="PRINTS" id="PR00508">
    <property type="entry name" value="S21N4MTFRASE"/>
</dbReference>
<dbReference type="PROSITE" id="PS00092">
    <property type="entry name" value="N6_MTASE"/>
    <property type="match status" value="1"/>
</dbReference>
<dbReference type="GO" id="GO:0008170">
    <property type="term" value="F:N-methyltransferase activity"/>
    <property type="evidence" value="ECO:0007669"/>
    <property type="project" value="InterPro"/>
</dbReference>
<dbReference type="Gene3D" id="3.40.50.150">
    <property type="entry name" value="Vaccinia Virus protein VP39"/>
    <property type="match status" value="1"/>
</dbReference>
<dbReference type="Pfam" id="PF01555">
    <property type="entry name" value="N6_N4_Mtase"/>
    <property type="match status" value="1"/>
</dbReference>
<evidence type="ECO:0000256" key="3">
    <source>
        <dbReference type="ARBA" id="ARBA00022679"/>
    </source>
</evidence>
<dbReference type="SUPFAM" id="SSF53335">
    <property type="entry name" value="S-adenosyl-L-methionine-dependent methyltransferases"/>
    <property type="match status" value="1"/>
</dbReference>
<evidence type="ECO:0000259" key="4">
    <source>
        <dbReference type="Pfam" id="PF01555"/>
    </source>
</evidence>
<dbReference type="EMBL" id="LCLJ01000011">
    <property type="protein sequence ID" value="KKU15204.1"/>
    <property type="molecule type" value="Genomic_DNA"/>
</dbReference>
<proteinExistence type="inferred from homology"/>